<accession>A0ABQ5XNR9</accession>
<protein>
    <submittedName>
        <fullName evidence="1">Uncharacterized protein</fullName>
    </submittedName>
</protein>
<name>A0ABQ5XNR9_9GAMM</name>
<gene>
    <name evidence="1" type="ORF">GCM10007901_17650</name>
</gene>
<evidence type="ECO:0000313" key="1">
    <source>
        <dbReference type="EMBL" id="GLQ92814.1"/>
    </source>
</evidence>
<dbReference type="EMBL" id="BSOB01000012">
    <property type="protein sequence ID" value="GLQ92814.1"/>
    <property type="molecule type" value="Genomic_DNA"/>
</dbReference>
<comment type="caution">
    <text evidence="1">The sequence shown here is derived from an EMBL/GenBank/DDBJ whole genome shotgun (WGS) entry which is preliminary data.</text>
</comment>
<proteinExistence type="predicted"/>
<dbReference type="Proteomes" id="UP001156670">
    <property type="component" value="Unassembled WGS sequence"/>
</dbReference>
<keyword evidence="2" id="KW-1185">Reference proteome</keyword>
<organism evidence="1 2">
    <name type="scientific">Dyella acidisoli</name>
    <dbReference type="NCBI Taxonomy" id="1867834"/>
    <lineage>
        <taxon>Bacteria</taxon>
        <taxon>Pseudomonadati</taxon>
        <taxon>Pseudomonadota</taxon>
        <taxon>Gammaproteobacteria</taxon>
        <taxon>Lysobacterales</taxon>
        <taxon>Rhodanobacteraceae</taxon>
        <taxon>Dyella</taxon>
    </lineage>
</organism>
<evidence type="ECO:0000313" key="2">
    <source>
        <dbReference type="Proteomes" id="UP001156670"/>
    </source>
</evidence>
<sequence>MLTVSRRRLPHIDGIDPNEGFTELVLENFLVTVSQVTGFALRYVAAQQNPQVNPLAIRA</sequence>
<reference evidence="2" key="1">
    <citation type="journal article" date="2019" name="Int. J. Syst. Evol. Microbiol.">
        <title>The Global Catalogue of Microorganisms (GCM) 10K type strain sequencing project: providing services to taxonomists for standard genome sequencing and annotation.</title>
        <authorList>
            <consortium name="The Broad Institute Genomics Platform"/>
            <consortium name="The Broad Institute Genome Sequencing Center for Infectious Disease"/>
            <person name="Wu L."/>
            <person name="Ma J."/>
        </authorList>
    </citation>
    <scope>NUCLEOTIDE SEQUENCE [LARGE SCALE GENOMIC DNA]</scope>
    <source>
        <strain evidence="2">NBRC 111980</strain>
    </source>
</reference>